<dbReference type="GO" id="GO:0006508">
    <property type="term" value="P:proteolysis"/>
    <property type="evidence" value="ECO:0007669"/>
    <property type="project" value="UniProtKB-KW"/>
</dbReference>
<dbReference type="CDD" id="cd09274">
    <property type="entry name" value="RNase_HI_RT_Ty3"/>
    <property type="match status" value="1"/>
</dbReference>
<evidence type="ECO:0000256" key="7">
    <source>
        <dbReference type="ARBA" id="ARBA00022918"/>
    </source>
</evidence>
<evidence type="ECO:0000313" key="11">
    <source>
        <dbReference type="EMBL" id="KAK3093157.1"/>
    </source>
</evidence>
<dbReference type="AlphaFoldDB" id="A0AA88XWI5"/>
<sequence>MSTGTQTDVFETTAPPLSENSTSEEADSFCVNSVKIKGFRGMRILGLIEGTPIEWKLDCGAANTFITEETYYSILPEYRPVLECVRKRFETADGRELKMLGTAIMTLSFDHIDLYFRIFVGDVKCNLLGQDFMERHRCNWNYGENTLEMKDIDFNRTCRVVTIKATTIPSGHEGVIPSKVAKKANVEGILIPLKLFVHTYGLSVARVLLSDTNDVLYVRVFNSSDAPVTVPGDIQIALLTPVLKINDQIRASDVYCVDSDRSSTDLPVYLIDLYEDGCNHLTSEEKGKFKQFLIERQTAFADPKKPMERAYVGEHVINLHDKTPFKEAPRRVPIFKREILDEEIRKLEGQGLIEESSSPWSSPVVLVQKKDKSWRLCVDYRRLNSRTIKDAYPIPRVSDDLDSLAGSKWFTSLDLNMAYHQIPVAKEDREKTAFCTPRGGLYQFKVMPFGLCNAPATFQRIIESVLRGLQWHIAVLYLDDIIVYGGKDFDEHLTCLRRVLDRLKEANLQLKAKKCSFFQKEVVFFGHIVSEHGIKTDPSKTLAVDSWKIPQNVTELRSFLGLASYYRKFIKDFAQIARCLHALTSKNVKWLWTDECTQAFETLKERLTSAPILGYPDINGGPFILDTDASDFAIGSVLSQIQDGKEKVIAYASRTLNSAEKNYCVTRKEMLAVVFFVKHFKHYLLGREFNLRTDHGSLVWLYRFKEPDGQISRWLQQLSSYNFRIFHRPGKRYSNADALSRLKHSTDAVICKQCKLNVLETYTGCTHQHVDQLRYPTARDRLFAPVNPIEDANLEGETRTSDVREKTDDLVVLPGKRGQRPNRPPRAVPRKQPSESFNF</sequence>
<dbReference type="InterPro" id="IPR050951">
    <property type="entry name" value="Retrovirus_Pol_polyprotein"/>
</dbReference>
<dbReference type="PANTHER" id="PTHR37984:SF5">
    <property type="entry name" value="PROTEIN NYNRIN-LIKE"/>
    <property type="match status" value="1"/>
</dbReference>
<dbReference type="Gene3D" id="3.30.70.270">
    <property type="match status" value="2"/>
</dbReference>
<evidence type="ECO:0000256" key="4">
    <source>
        <dbReference type="ARBA" id="ARBA00022722"/>
    </source>
</evidence>
<dbReference type="Gene3D" id="2.40.70.10">
    <property type="entry name" value="Acid Proteases"/>
    <property type="match status" value="1"/>
</dbReference>
<dbReference type="InterPro" id="IPR043502">
    <property type="entry name" value="DNA/RNA_pol_sf"/>
</dbReference>
<feature type="compositionally biased region" description="Polar residues" evidence="9">
    <location>
        <begin position="1"/>
        <end position="10"/>
    </location>
</feature>
<evidence type="ECO:0000256" key="2">
    <source>
        <dbReference type="ARBA" id="ARBA00022679"/>
    </source>
</evidence>
<dbReference type="Gene3D" id="3.10.20.370">
    <property type="match status" value="1"/>
</dbReference>
<keyword evidence="7" id="KW-0695">RNA-directed DNA polymerase</keyword>
<gene>
    <name evidence="11" type="ORF">FSP39_012033</name>
</gene>
<evidence type="ECO:0000256" key="5">
    <source>
        <dbReference type="ARBA" id="ARBA00022759"/>
    </source>
</evidence>
<evidence type="ECO:0000313" key="12">
    <source>
        <dbReference type="Proteomes" id="UP001186944"/>
    </source>
</evidence>
<keyword evidence="4" id="KW-0540">Nuclease</keyword>
<reference evidence="11" key="1">
    <citation type="submission" date="2019-08" db="EMBL/GenBank/DDBJ databases">
        <title>The improved chromosome-level genome for the pearl oyster Pinctada fucata martensii using PacBio sequencing and Hi-C.</title>
        <authorList>
            <person name="Zheng Z."/>
        </authorList>
    </citation>
    <scope>NUCLEOTIDE SEQUENCE</scope>
    <source>
        <strain evidence="11">ZZ-2019</strain>
        <tissue evidence="11">Adductor muscle</tissue>
    </source>
</reference>
<keyword evidence="6" id="KW-0378">Hydrolase</keyword>
<dbReference type="GO" id="GO:0004519">
    <property type="term" value="F:endonuclease activity"/>
    <property type="evidence" value="ECO:0007669"/>
    <property type="project" value="UniProtKB-KW"/>
</dbReference>
<dbReference type="Proteomes" id="UP001186944">
    <property type="component" value="Unassembled WGS sequence"/>
</dbReference>
<evidence type="ECO:0000256" key="9">
    <source>
        <dbReference type="SAM" id="MobiDB-lite"/>
    </source>
</evidence>
<feature type="region of interest" description="Disordered" evidence="9">
    <location>
        <begin position="1"/>
        <end position="24"/>
    </location>
</feature>
<dbReference type="InterPro" id="IPR000477">
    <property type="entry name" value="RT_dom"/>
</dbReference>
<accession>A0AA88XWI5</accession>
<feature type="domain" description="Reverse transcriptase" evidence="10">
    <location>
        <begin position="348"/>
        <end position="529"/>
    </location>
</feature>
<dbReference type="FunFam" id="3.10.10.10:FF:000007">
    <property type="entry name" value="Retrovirus-related Pol polyprotein from transposon 17.6-like Protein"/>
    <property type="match status" value="1"/>
</dbReference>
<dbReference type="InterPro" id="IPR041577">
    <property type="entry name" value="RT_RNaseH_2"/>
</dbReference>
<keyword evidence="12" id="KW-1185">Reference proteome</keyword>
<dbReference type="PROSITE" id="PS50878">
    <property type="entry name" value="RT_POL"/>
    <property type="match status" value="1"/>
</dbReference>
<evidence type="ECO:0000259" key="10">
    <source>
        <dbReference type="PROSITE" id="PS50878"/>
    </source>
</evidence>
<evidence type="ECO:0000256" key="6">
    <source>
        <dbReference type="ARBA" id="ARBA00022801"/>
    </source>
</evidence>
<proteinExistence type="predicted"/>
<dbReference type="FunFam" id="3.30.70.270:FF:000045">
    <property type="entry name" value="Transposon Tf2-7 polyprotein"/>
    <property type="match status" value="1"/>
</dbReference>
<dbReference type="GO" id="GO:0008233">
    <property type="term" value="F:peptidase activity"/>
    <property type="evidence" value="ECO:0007669"/>
    <property type="project" value="UniProtKB-KW"/>
</dbReference>
<evidence type="ECO:0000256" key="8">
    <source>
        <dbReference type="ARBA" id="ARBA00023268"/>
    </source>
</evidence>
<evidence type="ECO:0000256" key="3">
    <source>
        <dbReference type="ARBA" id="ARBA00022695"/>
    </source>
</evidence>
<dbReference type="GO" id="GO:0003964">
    <property type="term" value="F:RNA-directed DNA polymerase activity"/>
    <property type="evidence" value="ECO:0007669"/>
    <property type="project" value="UniProtKB-KW"/>
</dbReference>
<name>A0AA88XWI5_PINIB</name>
<feature type="compositionally biased region" description="Basic and acidic residues" evidence="9">
    <location>
        <begin position="796"/>
        <end position="809"/>
    </location>
</feature>
<keyword evidence="3" id="KW-0548">Nucleotidyltransferase</keyword>
<dbReference type="Gene3D" id="3.10.10.10">
    <property type="entry name" value="HIV Type 1 Reverse Transcriptase, subunit A, domain 1"/>
    <property type="match status" value="1"/>
</dbReference>
<dbReference type="CDD" id="cd01647">
    <property type="entry name" value="RT_LTR"/>
    <property type="match status" value="1"/>
</dbReference>
<keyword evidence="8" id="KW-0511">Multifunctional enzyme</keyword>
<dbReference type="Pfam" id="PF00078">
    <property type="entry name" value="RVT_1"/>
    <property type="match status" value="1"/>
</dbReference>
<protein>
    <recommendedName>
        <fullName evidence="10">Reverse transcriptase domain-containing protein</fullName>
    </recommendedName>
</protein>
<keyword evidence="2" id="KW-0808">Transferase</keyword>
<dbReference type="SUPFAM" id="SSF56672">
    <property type="entry name" value="DNA/RNA polymerases"/>
    <property type="match status" value="1"/>
</dbReference>
<dbReference type="InterPro" id="IPR021109">
    <property type="entry name" value="Peptidase_aspartic_dom_sf"/>
</dbReference>
<comment type="caution">
    <text evidence="11">The sequence shown here is derived from an EMBL/GenBank/DDBJ whole genome shotgun (WGS) entry which is preliminary data.</text>
</comment>
<keyword evidence="5" id="KW-0255">Endonuclease</keyword>
<feature type="region of interest" description="Disordered" evidence="9">
    <location>
        <begin position="793"/>
        <end position="839"/>
    </location>
</feature>
<dbReference type="PANTHER" id="PTHR37984">
    <property type="entry name" value="PROTEIN CBG26694"/>
    <property type="match status" value="1"/>
</dbReference>
<keyword evidence="1" id="KW-0645">Protease</keyword>
<dbReference type="EMBL" id="VSWD01000009">
    <property type="protein sequence ID" value="KAK3093157.1"/>
    <property type="molecule type" value="Genomic_DNA"/>
</dbReference>
<dbReference type="SUPFAM" id="SSF50630">
    <property type="entry name" value="Acid proteases"/>
    <property type="match status" value="1"/>
</dbReference>
<organism evidence="11 12">
    <name type="scientific">Pinctada imbricata</name>
    <name type="common">Atlantic pearl-oyster</name>
    <name type="synonym">Pinctada martensii</name>
    <dbReference type="NCBI Taxonomy" id="66713"/>
    <lineage>
        <taxon>Eukaryota</taxon>
        <taxon>Metazoa</taxon>
        <taxon>Spiralia</taxon>
        <taxon>Lophotrochozoa</taxon>
        <taxon>Mollusca</taxon>
        <taxon>Bivalvia</taxon>
        <taxon>Autobranchia</taxon>
        <taxon>Pteriomorphia</taxon>
        <taxon>Pterioida</taxon>
        <taxon>Pterioidea</taxon>
        <taxon>Pteriidae</taxon>
        <taxon>Pinctada</taxon>
    </lineage>
</organism>
<dbReference type="Pfam" id="PF17919">
    <property type="entry name" value="RT_RNaseH_2"/>
    <property type="match status" value="1"/>
</dbReference>
<dbReference type="InterPro" id="IPR043128">
    <property type="entry name" value="Rev_trsase/Diguanyl_cyclase"/>
</dbReference>
<dbReference type="FunFam" id="3.10.20.370:FF:000001">
    <property type="entry name" value="Retrovirus-related Pol polyprotein from transposon 17.6-like protein"/>
    <property type="match status" value="1"/>
</dbReference>
<evidence type="ECO:0000256" key="1">
    <source>
        <dbReference type="ARBA" id="ARBA00022670"/>
    </source>
</evidence>